<name>A0A839RKB9_9ACTN</name>
<dbReference type="RefSeq" id="WP_064441691.1">
    <property type="nucleotide sequence ID" value="NZ_JACHWS010000001.1"/>
</dbReference>
<dbReference type="NCBIfam" id="NF047751">
    <property type="entry name" value="HepT_toxin"/>
    <property type="match status" value="1"/>
</dbReference>
<gene>
    <name evidence="5" type="ORF">FHU29_001000</name>
</gene>
<dbReference type="AlphaFoldDB" id="A0A839RKB9"/>
<dbReference type="GO" id="GO:0004540">
    <property type="term" value="F:RNA nuclease activity"/>
    <property type="evidence" value="ECO:0007669"/>
    <property type="project" value="InterPro"/>
</dbReference>
<dbReference type="Proteomes" id="UP000567922">
    <property type="component" value="Unassembled WGS sequence"/>
</dbReference>
<proteinExistence type="inferred from homology"/>
<comment type="caution">
    <text evidence="5">The sequence shown here is derived from an EMBL/GenBank/DDBJ whole genome shotgun (WGS) entry which is preliminary data.</text>
</comment>
<keyword evidence="6" id="KW-1185">Reference proteome</keyword>
<dbReference type="Gene3D" id="1.20.120.580">
    <property type="entry name" value="bsu32300-like"/>
    <property type="match status" value="1"/>
</dbReference>
<evidence type="ECO:0000256" key="3">
    <source>
        <dbReference type="ARBA" id="ARBA00022801"/>
    </source>
</evidence>
<comment type="similarity">
    <text evidence="4">Belongs to the HepT RNase toxin family.</text>
</comment>
<evidence type="ECO:0000256" key="1">
    <source>
        <dbReference type="ARBA" id="ARBA00022649"/>
    </source>
</evidence>
<dbReference type="GO" id="GO:0110001">
    <property type="term" value="C:toxin-antitoxin complex"/>
    <property type="evidence" value="ECO:0007669"/>
    <property type="project" value="InterPro"/>
</dbReference>
<dbReference type="PANTHER" id="PTHR33397">
    <property type="entry name" value="UPF0331 PROTEIN YUTE"/>
    <property type="match status" value="1"/>
</dbReference>
<dbReference type="InterPro" id="IPR052379">
    <property type="entry name" value="Type_VII_TA_RNase"/>
</dbReference>
<keyword evidence="2" id="KW-0540">Nuclease</keyword>
<reference evidence="5 6" key="1">
    <citation type="submission" date="2020-08" db="EMBL/GenBank/DDBJ databases">
        <title>Sequencing the genomes of 1000 actinobacteria strains.</title>
        <authorList>
            <person name="Klenk H.-P."/>
        </authorList>
    </citation>
    <scope>NUCLEOTIDE SEQUENCE [LARGE SCALE GENOMIC DNA]</scope>
    <source>
        <strain evidence="5 6">DSM 45258</strain>
    </source>
</reference>
<dbReference type="GO" id="GO:0016787">
    <property type="term" value="F:hydrolase activity"/>
    <property type="evidence" value="ECO:0007669"/>
    <property type="project" value="UniProtKB-KW"/>
</dbReference>
<keyword evidence="1" id="KW-1277">Toxin-antitoxin system</keyword>
<organism evidence="5 6">
    <name type="scientific">Hoyosella altamirensis</name>
    <dbReference type="NCBI Taxonomy" id="616997"/>
    <lineage>
        <taxon>Bacteria</taxon>
        <taxon>Bacillati</taxon>
        <taxon>Actinomycetota</taxon>
        <taxon>Actinomycetes</taxon>
        <taxon>Mycobacteriales</taxon>
        <taxon>Hoyosellaceae</taxon>
        <taxon>Hoyosella</taxon>
    </lineage>
</organism>
<sequence>MDRLVFAERAASVERHLRRVRDRLPEHAEDLHPMTDATDAVVLHLWQAVQIVIDIATSVCVKRGLGVPATYGDAFLALASEGILPSELASRLAKAAGFRNLVVHAYAEIDLTRVHDAALNGPQDLREFLRSIRDTRV</sequence>
<protein>
    <submittedName>
        <fullName evidence="5">Uncharacterized protein YutE (UPF0331/DUF86 family)</fullName>
    </submittedName>
</protein>
<keyword evidence="3" id="KW-0378">Hydrolase</keyword>
<dbReference type="Pfam" id="PF01934">
    <property type="entry name" value="HepT-like"/>
    <property type="match status" value="1"/>
</dbReference>
<accession>A0A839RKB9</accession>
<evidence type="ECO:0000313" key="5">
    <source>
        <dbReference type="EMBL" id="MBB3036566.1"/>
    </source>
</evidence>
<dbReference type="PANTHER" id="PTHR33397:SF5">
    <property type="entry name" value="RNASE YUTE-RELATED"/>
    <property type="match status" value="1"/>
</dbReference>
<dbReference type="InterPro" id="IPR037038">
    <property type="entry name" value="HepT-like_sf"/>
</dbReference>
<evidence type="ECO:0000256" key="2">
    <source>
        <dbReference type="ARBA" id="ARBA00022722"/>
    </source>
</evidence>
<dbReference type="InterPro" id="IPR008201">
    <property type="entry name" value="HepT-like"/>
</dbReference>
<evidence type="ECO:0000256" key="4">
    <source>
        <dbReference type="ARBA" id="ARBA00024207"/>
    </source>
</evidence>
<dbReference type="EMBL" id="JACHWS010000001">
    <property type="protein sequence ID" value="MBB3036566.1"/>
    <property type="molecule type" value="Genomic_DNA"/>
</dbReference>
<evidence type="ECO:0000313" key="6">
    <source>
        <dbReference type="Proteomes" id="UP000567922"/>
    </source>
</evidence>